<dbReference type="NCBIfam" id="TIGR00495">
    <property type="entry name" value="crvDNA_42K"/>
    <property type="match status" value="1"/>
</dbReference>
<comment type="caution">
    <text evidence="4">The sequence shown here is derived from an EMBL/GenBank/DDBJ whole genome shotgun (WGS) entry which is preliminary data.</text>
</comment>
<evidence type="ECO:0000313" key="4">
    <source>
        <dbReference type="EMBL" id="TPX31249.1"/>
    </source>
</evidence>
<evidence type="ECO:0000259" key="3">
    <source>
        <dbReference type="Pfam" id="PF00557"/>
    </source>
</evidence>
<feature type="compositionally biased region" description="Acidic residues" evidence="2">
    <location>
        <begin position="15"/>
        <end position="32"/>
    </location>
</feature>
<dbReference type="InterPro" id="IPR036005">
    <property type="entry name" value="Creatinase/aminopeptidase-like"/>
</dbReference>
<feature type="compositionally biased region" description="Basic residues" evidence="2">
    <location>
        <begin position="394"/>
        <end position="405"/>
    </location>
</feature>
<proteinExistence type="inferred from homology"/>
<dbReference type="CDD" id="cd01089">
    <property type="entry name" value="PA2G4-like"/>
    <property type="match status" value="1"/>
</dbReference>
<feature type="region of interest" description="Disordered" evidence="2">
    <location>
        <begin position="388"/>
        <end position="414"/>
    </location>
</feature>
<comment type="similarity">
    <text evidence="1">Belongs to the peptidase M24 family.</text>
</comment>
<dbReference type="FunFam" id="1.10.10.10:FF:000029">
    <property type="entry name" value="Proliferation-associated 2G4, a"/>
    <property type="match status" value="1"/>
</dbReference>
<dbReference type="InterPro" id="IPR004545">
    <property type="entry name" value="PA2G4"/>
</dbReference>
<keyword evidence="5" id="KW-1185">Reference proteome</keyword>
<protein>
    <recommendedName>
        <fullName evidence="3">Peptidase M24 domain-containing protein</fullName>
    </recommendedName>
</protein>
<dbReference type="Gene3D" id="3.90.230.10">
    <property type="entry name" value="Creatinase/methionine aminopeptidase superfamily"/>
    <property type="match status" value="1"/>
</dbReference>
<dbReference type="PANTHER" id="PTHR10804">
    <property type="entry name" value="PROTEASE FAMILY M24 METHIONYL AMINOPEPTIDASE, AMINOPEPTIDASE P"/>
    <property type="match status" value="1"/>
</dbReference>
<dbReference type="Proteomes" id="UP000319731">
    <property type="component" value="Unassembled WGS sequence"/>
</dbReference>
<dbReference type="Pfam" id="PF00557">
    <property type="entry name" value="Peptidase_M24"/>
    <property type="match status" value="1"/>
</dbReference>
<dbReference type="InterPro" id="IPR047113">
    <property type="entry name" value="PA2G4/ARX1"/>
</dbReference>
<sequence length="414" mass="45671">MAPKTKKEAAVVVPDAEESDEEVEDVEITGADESDKPSEGLDNAEVVTKYQTSARVANETLKKIVEAAVEGAKILDLCTLGDKLIEDGVKTVYNKGKIPKGIGFPTSVSKNQQICHFSPLPSDPEASLALVNGEMVRIELGVHVDGFLAQVATTLVVGASKDKLITGRQADALQAAYVASEAAIRTLKPGRTNVEVTEIIQKAVEEFECKPIEGMLSHQILRNNMEGEKQIILNPTDQQKKDSEKQTFAEGEVYSIDILVSTGEGKPKAADSRTTIYRRNPDQTYQLKMQTSRKVLSEVKSRFGSFAFNLRHMEDEKKARMGILECARVGVVAPYPVLCEKEGEFVAHLQFTVLLLPTGPLRITHFPWDASLVKCDKEIKNEELKELLKTSVRPTKKSNKKKKKTTTGTEEEEE</sequence>
<evidence type="ECO:0000256" key="1">
    <source>
        <dbReference type="ARBA" id="ARBA00007319"/>
    </source>
</evidence>
<name>A0A507BWI1_9FUNG</name>
<reference evidence="4 5" key="1">
    <citation type="journal article" date="2019" name="Sci. Rep.">
        <title>Comparative genomics of chytrid fungi reveal insights into the obligate biotrophic and pathogenic lifestyle of Synchytrium endobioticum.</title>
        <authorList>
            <person name="van de Vossenberg B.T.L.H."/>
            <person name="Warris S."/>
            <person name="Nguyen H.D.T."/>
            <person name="van Gent-Pelzer M.P.E."/>
            <person name="Joly D.L."/>
            <person name="van de Geest H.C."/>
            <person name="Bonants P.J.M."/>
            <person name="Smith D.S."/>
            <person name="Levesque C.A."/>
            <person name="van der Lee T.A.J."/>
        </authorList>
    </citation>
    <scope>NUCLEOTIDE SEQUENCE [LARGE SCALE GENOMIC DNA]</scope>
    <source>
        <strain evidence="4 5">JEL517</strain>
    </source>
</reference>
<evidence type="ECO:0000256" key="2">
    <source>
        <dbReference type="SAM" id="MobiDB-lite"/>
    </source>
</evidence>
<dbReference type="OrthoDB" id="5876363at2759"/>
<evidence type="ECO:0000313" key="5">
    <source>
        <dbReference type="Proteomes" id="UP000319731"/>
    </source>
</evidence>
<gene>
    <name evidence="4" type="ORF">SmJEL517_g05382</name>
</gene>
<dbReference type="SUPFAM" id="SSF55920">
    <property type="entry name" value="Creatinase/aminopeptidase"/>
    <property type="match status" value="1"/>
</dbReference>
<dbReference type="EMBL" id="QEAO01000048">
    <property type="protein sequence ID" value="TPX31249.1"/>
    <property type="molecule type" value="Genomic_DNA"/>
</dbReference>
<dbReference type="PANTHER" id="PTHR10804:SF11">
    <property type="entry name" value="PROLIFERATION-ASSOCIATED PROTEIN 2G4"/>
    <property type="match status" value="1"/>
</dbReference>
<dbReference type="InterPro" id="IPR036388">
    <property type="entry name" value="WH-like_DNA-bd_sf"/>
</dbReference>
<feature type="region of interest" description="Disordered" evidence="2">
    <location>
        <begin position="1"/>
        <end position="43"/>
    </location>
</feature>
<dbReference type="InterPro" id="IPR000994">
    <property type="entry name" value="Pept_M24"/>
</dbReference>
<dbReference type="InterPro" id="IPR036390">
    <property type="entry name" value="WH_DNA-bd_sf"/>
</dbReference>
<dbReference type="RefSeq" id="XP_031022721.1">
    <property type="nucleotide sequence ID" value="XM_031171308.1"/>
</dbReference>
<dbReference type="STRING" id="1806994.A0A507BWI1"/>
<dbReference type="Gene3D" id="1.10.10.10">
    <property type="entry name" value="Winged helix-like DNA-binding domain superfamily/Winged helix DNA-binding domain"/>
    <property type="match status" value="1"/>
</dbReference>
<dbReference type="AlphaFoldDB" id="A0A507BWI1"/>
<feature type="domain" description="Peptidase M24" evidence="3">
    <location>
        <begin position="50"/>
        <end position="258"/>
    </location>
</feature>
<organism evidence="4 5">
    <name type="scientific">Synchytrium microbalum</name>
    <dbReference type="NCBI Taxonomy" id="1806994"/>
    <lineage>
        <taxon>Eukaryota</taxon>
        <taxon>Fungi</taxon>
        <taxon>Fungi incertae sedis</taxon>
        <taxon>Chytridiomycota</taxon>
        <taxon>Chytridiomycota incertae sedis</taxon>
        <taxon>Chytridiomycetes</taxon>
        <taxon>Synchytriales</taxon>
        <taxon>Synchytriaceae</taxon>
        <taxon>Synchytrium</taxon>
    </lineage>
</organism>
<dbReference type="SUPFAM" id="SSF46785">
    <property type="entry name" value="Winged helix' DNA-binding domain"/>
    <property type="match status" value="1"/>
</dbReference>
<dbReference type="GeneID" id="42006605"/>
<accession>A0A507BWI1</accession>